<accession>A0AAN8T6T5</accession>
<dbReference type="EMBL" id="JBANQN010000008">
    <property type="protein sequence ID" value="KAK6782444.1"/>
    <property type="molecule type" value="Genomic_DNA"/>
</dbReference>
<dbReference type="AlphaFoldDB" id="A0AAN8T6T5"/>
<evidence type="ECO:0000313" key="2">
    <source>
        <dbReference type="Proteomes" id="UP001371456"/>
    </source>
</evidence>
<comment type="caution">
    <text evidence="1">The sequence shown here is derived from an EMBL/GenBank/DDBJ whole genome shotgun (WGS) entry which is preliminary data.</text>
</comment>
<gene>
    <name evidence="1" type="ORF">RDI58_020240</name>
</gene>
<proteinExistence type="predicted"/>
<dbReference type="InterPro" id="IPR052963">
    <property type="entry name" value="Pantetheine_PDE"/>
</dbReference>
<evidence type="ECO:0000313" key="1">
    <source>
        <dbReference type="EMBL" id="KAK6782444.1"/>
    </source>
</evidence>
<protein>
    <submittedName>
        <fullName evidence="1">Uncharacterized protein</fullName>
    </submittedName>
</protein>
<sequence length="111" mass="12632">MLDACQRLGVEINPSVIDGLAIIPLFLWYHESFDREKDIPGIRIPSLELGCAGAISVSKREEKIGCHFTFTQKVNSQRMSPCNWSDYYASNPKTPDVIELASWVARFYHKL</sequence>
<name>A0AAN8T6T5_SOLBU</name>
<dbReference type="PANTHER" id="PTHR36492">
    <property type="match status" value="1"/>
</dbReference>
<keyword evidence="2" id="KW-1185">Reference proteome</keyword>
<dbReference type="PANTHER" id="PTHR36492:SF2">
    <property type="entry name" value="[ACYL-CARRIER-PROTEIN] PHOSPHODIESTERASE PPTH"/>
    <property type="match status" value="1"/>
</dbReference>
<organism evidence="1 2">
    <name type="scientific">Solanum bulbocastanum</name>
    <name type="common">Wild potato</name>
    <dbReference type="NCBI Taxonomy" id="147425"/>
    <lineage>
        <taxon>Eukaryota</taxon>
        <taxon>Viridiplantae</taxon>
        <taxon>Streptophyta</taxon>
        <taxon>Embryophyta</taxon>
        <taxon>Tracheophyta</taxon>
        <taxon>Spermatophyta</taxon>
        <taxon>Magnoliopsida</taxon>
        <taxon>eudicotyledons</taxon>
        <taxon>Gunneridae</taxon>
        <taxon>Pentapetalae</taxon>
        <taxon>asterids</taxon>
        <taxon>lamiids</taxon>
        <taxon>Solanales</taxon>
        <taxon>Solanaceae</taxon>
        <taxon>Solanoideae</taxon>
        <taxon>Solaneae</taxon>
        <taxon>Solanum</taxon>
    </lineage>
</organism>
<reference evidence="1 2" key="1">
    <citation type="submission" date="2024-02" db="EMBL/GenBank/DDBJ databases">
        <title>de novo genome assembly of Solanum bulbocastanum strain 11H21.</title>
        <authorList>
            <person name="Hosaka A.J."/>
        </authorList>
    </citation>
    <scope>NUCLEOTIDE SEQUENCE [LARGE SCALE GENOMIC DNA]</scope>
    <source>
        <tissue evidence="1">Young leaves</tissue>
    </source>
</reference>
<dbReference type="Proteomes" id="UP001371456">
    <property type="component" value="Unassembled WGS sequence"/>
</dbReference>